<feature type="region of interest" description="Disordered" evidence="3">
    <location>
        <begin position="324"/>
        <end position="352"/>
    </location>
</feature>
<feature type="compositionally biased region" description="Basic and acidic residues" evidence="3">
    <location>
        <begin position="485"/>
        <end position="526"/>
    </location>
</feature>
<feature type="non-terminal residue" evidence="4">
    <location>
        <position position="587"/>
    </location>
</feature>
<accession>A0AAV4CN51</accession>
<evidence type="ECO:0000256" key="2">
    <source>
        <dbReference type="ARBA" id="ARBA00023054"/>
    </source>
</evidence>
<keyword evidence="4" id="KW-0687">Ribonucleoprotein</keyword>
<feature type="region of interest" description="Disordered" evidence="3">
    <location>
        <begin position="1"/>
        <end position="182"/>
    </location>
</feature>
<evidence type="ECO:0000256" key="3">
    <source>
        <dbReference type="SAM" id="MobiDB-lite"/>
    </source>
</evidence>
<feature type="compositionally biased region" description="Polar residues" evidence="3">
    <location>
        <begin position="124"/>
        <end position="142"/>
    </location>
</feature>
<dbReference type="Proteomes" id="UP000735302">
    <property type="component" value="Unassembled WGS sequence"/>
</dbReference>
<organism evidence="4 5">
    <name type="scientific">Plakobranchus ocellatus</name>
    <dbReference type="NCBI Taxonomy" id="259542"/>
    <lineage>
        <taxon>Eukaryota</taxon>
        <taxon>Metazoa</taxon>
        <taxon>Spiralia</taxon>
        <taxon>Lophotrochozoa</taxon>
        <taxon>Mollusca</taxon>
        <taxon>Gastropoda</taxon>
        <taxon>Heterobranchia</taxon>
        <taxon>Euthyneura</taxon>
        <taxon>Panpulmonata</taxon>
        <taxon>Sacoglossa</taxon>
        <taxon>Placobranchoidea</taxon>
        <taxon>Plakobranchidae</taxon>
        <taxon>Plakobranchus</taxon>
    </lineage>
</organism>
<evidence type="ECO:0000256" key="1">
    <source>
        <dbReference type="ARBA" id="ARBA00007525"/>
    </source>
</evidence>
<dbReference type="GO" id="GO:0015630">
    <property type="term" value="C:microtubule cytoskeleton"/>
    <property type="evidence" value="ECO:0007669"/>
    <property type="project" value="TreeGrafter"/>
</dbReference>
<feature type="compositionally biased region" description="Polar residues" evidence="3">
    <location>
        <begin position="428"/>
        <end position="444"/>
    </location>
</feature>
<feature type="compositionally biased region" description="Polar residues" evidence="3">
    <location>
        <begin position="577"/>
        <end position="587"/>
    </location>
</feature>
<sequence length="587" mass="63953">MTAENAKMADTSDTDGLGMKESNHDAVHENLSLADTLENGDLGSDRDQDTNSNNMSVASPLARRIIMDGDGDGAPSSSAGSSPRHQKDNIDNGGSDEGGGKMKEKTSIKFDDSSAESTPRRSKSANQDRSSSGAKSPANTTPGRGGHDLSSLDMKASWGETSTGGGSVKDSPSSSTSQDSKTGYKVAFKAGAGMLADPTKIAREREKEERVRQARERLMEERRKKLDELREQQRIAQENRERQLEMRRQKIEDLRRRDSERRAAVEERRRLKEETERARRESILQKAEERVARYEAWKAGGRKGGRGHVLGFGSATPRDICQRLERPRRSSSHSALGQRSPNGSDMGSVRPQRRALSACSAVRRHCCVDMNRMGMFGGGVGMGGGGGTPRHLSMSTSVLYHTRKPEFSSMSALSKANKPEATVGPSPYMTSTPVSGNYPPSTMVASMPSPVKLRDRGQRKQRPNSVATSMPSFLGGEPARSPRSKSTDRGGRDRSKARSGSRRDKGKDIADKAKDEDQEDGKDGSAKPKKTSRVSLSFFDRLATPKYSKKDAPESSPRDTPSKKDTSGPRLSPRKAYSTSNLATVKK</sequence>
<feature type="compositionally biased region" description="Basic and acidic residues" evidence="3">
    <location>
        <begin position="548"/>
        <end position="567"/>
    </location>
</feature>
<comment type="similarity">
    <text evidence="1">Belongs to the MAP7 family.</text>
</comment>
<comment type="caution">
    <text evidence="4">The sequence shown here is derived from an EMBL/GenBank/DDBJ whole genome shotgun (WGS) entry which is preliminary data.</text>
</comment>
<name>A0AAV4CN51_9GAST</name>
<dbReference type="GO" id="GO:0000226">
    <property type="term" value="P:microtubule cytoskeleton organization"/>
    <property type="evidence" value="ECO:0007669"/>
    <property type="project" value="TreeGrafter"/>
</dbReference>
<feature type="compositionally biased region" description="Low complexity" evidence="3">
    <location>
        <begin position="73"/>
        <end position="83"/>
    </location>
</feature>
<dbReference type="GO" id="GO:0005840">
    <property type="term" value="C:ribosome"/>
    <property type="evidence" value="ECO:0007669"/>
    <property type="project" value="UniProtKB-KW"/>
</dbReference>
<gene>
    <name evidence="4" type="ORF">PoB_005988700</name>
</gene>
<reference evidence="4 5" key="1">
    <citation type="journal article" date="2021" name="Elife">
        <title>Chloroplast acquisition without the gene transfer in kleptoplastic sea slugs, Plakobranchus ocellatus.</title>
        <authorList>
            <person name="Maeda T."/>
            <person name="Takahashi S."/>
            <person name="Yoshida T."/>
            <person name="Shimamura S."/>
            <person name="Takaki Y."/>
            <person name="Nagai Y."/>
            <person name="Toyoda A."/>
            <person name="Suzuki Y."/>
            <person name="Arimoto A."/>
            <person name="Ishii H."/>
            <person name="Satoh N."/>
            <person name="Nishiyama T."/>
            <person name="Hasebe M."/>
            <person name="Maruyama T."/>
            <person name="Minagawa J."/>
            <person name="Obokata J."/>
            <person name="Shigenobu S."/>
        </authorList>
    </citation>
    <scope>NUCLEOTIDE SEQUENCE [LARGE SCALE GENOMIC DNA]</scope>
</reference>
<dbReference type="AlphaFoldDB" id="A0AAV4CN51"/>
<dbReference type="PANTHER" id="PTHR15073:SF1">
    <property type="entry name" value="RETICULOCYTE-BINDING PROTEIN HOMOLOG 2A"/>
    <property type="match status" value="1"/>
</dbReference>
<feature type="compositionally biased region" description="Low complexity" evidence="3">
    <location>
        <begin position="168"/>
        <end position="182"/>
    </location>
</feature>
<dbReference type="InterPro" id="IPR051483">
    <property type="entry name" value="MAP7_domain-containing"/>
</dbReference>
<dbReference type="EMBL" id="BLXT01006771">
    <property type="protein sequence ID" value="GFO33382.1"/>
    <property type="molecule type" value="Genomic_DNA"/>
</dbReference>
<keyword evidence="4" id="KW-0689">Ribosomal protein</keyword>
<feature type="compositionally biased region" description="Polar residues" evidence="3">
    <location>
        <begin position="332"/>
        <end position="345"/>
    </location>
</feature>
<feature type="region of interest" description="Disordered" evidence="3">
    <location>
        <begin position="253"/>
        <end position="275"/>
    </location>
</feature>
<protein>
    <submittedName>
        <fullName evidence="4">39S ribosomal protein l23, mitochondrial</fullName>
    </submittedName>
</protein>
<keyword evidence="5" id="KW-1185">Reference proteome</keyword>
<feature type="compositionally biased region" description="Basic and acidic residues" evidence="3">
    <location>
        <begin position="98"/>
        <end position="112"/>
    </location>
</feature>
<evidence type="ECO:0000313" key="4">
    <source>
        <dbReference type="EMBL" id="GFO33382.1"/>
    </source>
</evidence>
<evidence type="ECO:0000313" key="5">
    <source>
        <dbReference type="Proteomes" id="UP000735302"/>
    </source>
</evidence>
<dbReference type="PANTHER" id="PTHR15073">
    <property type="entry name" value="MICROTUBULE-ASSOCIATED PROTEIN"/>
    <property type="match status" value="1"/>
</dbReference>
<keyword evidence="2" id="KW-0175">Coiled coil</keyword>
<proteinExistence type="inferred from homology"/>
<feature type="region of interest" description="Disordered" evidence="3">
    <location>
        <begin position="410"/>
        <end position="587"/>
    </location>
</feature>